<sequence>MCTAVELCNVIGR</sequence>
<name>A0A0E9R3R6_ANGAN</name>
<reference evidence="1" key="2">
    <citation type="journal article" date="2015" name="Fish Shellfish Immunol.">
        <title>Early steps in the European eel (Anguilla anguilla)-Vibrio vulnificus interaction in the gills: Role of the RtxA13 toxin.</title>
        <authorList>
            <person name="Callol A."/>
            <person name="Pajuelo D."/>
            <person name="Ebbesson L."/>
            <person name="Teles M."/>
            <person name="MacKenzie S."/>
            <person name="Amaro C."/>
        </authorList>
    </citation>
    <scope>NUCLEOTIDE SEQUENCE</scope>
</reference>
<reference evidence="1" key="1">
    <citation type="submission" date="2014-11" db="EMBL/GenBank/DDBJ databases">
        <authorList>
            <person name="Amaro Gonzalez C."/>
        </authorList>
    </citation>
    <scope>NUCLEOTIDE SEQUENCE</scope>
</reference>
<protein>
    <submittedName>
        <fullName evidence="1">Uncharacterized protein</fullName>
    </submittedName>
</protein>
<dbReference type="EMBL" id="GBXM01085442">
    <property type="protein sequence ID" value="JAH23135.1"/>
    <property type="molecule type" value="Transcribed_RNA"/>
</dbReference>
<evidence type="ECO:0000313" key="1">
    <source>
        <dbReference type="EMBL" id="JAH23135.1"/>
    </source>
</evidence>
<proteinExistence type="predicted"/>
<organism evidence="1">
    <name type="scientific">Anguilla anguilla</name>
    <name type="common">European freshwater eel</name>
    <name type="synonym">Muraena anguilla</name>
    <dbReference type="NCBI Taxonomy" id="7936"/>
    <lineage>
        <taxon>Eukaryota</taxon>
        <taxon>Metazoa</taxon>
        <taxon>Chordata</taxon>
        <taxon>Craniata</taxon>
        <taxon>Vertebrata</taxon>
        <taxon>Euteleostomi</taxon>
        <taxon>Actinopterygii</taxon>
        <taxon>Neopterygii</taxon>
        <taxon>Teleostei</taxon>
        <taxon>Anguilliformes</taxon>
        <taxon>Anguillidae</taxon>
        <taxon>Anguilla</taxon>
    </lineage>
</organism>
<accession>A0A0E9R3R6</accession>